<evidence type="ECO:0008006" key="3">
    <source>
        <dbReference type="Google" id="ProtNLM"/>
    </source>
</evidence>
<dbReference type="Proteomes" id="UP001056539">
    <property type="component" value="Chromosome"/>
</dbReference>
<name>A0AAX3BBJ5_9SPIR</name>
<protein>
    <recommendedName>
        <fullName evidence="3">DUF3108 domain-containing protein</fullName>
    </recommendedName>
</protein>
<accession>A0AAX3BBJ5</accession>
<dbReference type="KEGG" id="taqu:KDW03_09390"/>
<gene>
    <name evidence="1" type="ORF">KDW03_09390</name>
</gene>
<evidence type="ECO:0000313" key="2">
    <source>
        <dbReference type="Proteomes" id="UP001056539"/>
    </source>
</evidence>
<organism evidence="1 2">
    <name type="scientific">Thermospira aquatica</name>
    <dbReference type="NCBI Taxonomy" id="2828656"/>
    <lineage>
        <taxon>Bacteria</taxon>
        <taxon>Pseudomonadati</taxon>
        <taxon>Spirochaetota</taxon>
        <taxon>Spirochaetia</taxon>
        <taxon>Brevinematales</taxon>
        <taxon>Thermospiraceae</taxon>
        <taxon>Thermospira</taxon>
    </lineage>
</organism>
<evidence type="ECO:0000313" key="1">
    <source>
        <dbReference type="EMBL" id="URA09688.1"/>
    </source>
</evidence>
<dbReference type="EMBL" id="CP073355">
    <property type="protein sequence ID" value="URA09688.1"/>
    <property type="molecule type" value="Genomic_DNA"/>
</dbReference>
<proteinExistence type="predicted"/>
<sequence length="260" mass="31126">MKRMFVMKRKAFFVLFLVFGLSYGEAKILSSLPMKYGERLSFRIYILGQYVGNHFMQINRQTNIAGVIYPIVAGRTLTREDLRHLYDMDDRDWTIFDKRTLFPLYNERIVKEGKWEDFLKQEFVASERACYYYHRTRNYERNEMKGKLPIMDYNTLILYFRSLDYDRMSVDQEIPVSYKHRDTLYETTFTSRKITVTYKKNKVPAIQVREKGGLGIYFTMLDDENRTPYEIRIAAFYIVGFRFVDLRVAIENFQPGTTSL</sequence>
<reference evidence="1" key="2">
    <citation type="submission" date="2022-06" db="EMBL/GenBank/DDBJ databases">
        <title>Thermospira aquatica gen. nov., sp. nov.</title>
        <authorList>
            <person name="Ben Ali Gam Z."/>
            <person name="Labat M."/>
        </authorList>
    </citation>
    <scope>NUCLEOTIDE SEQUENCE</scope>
    <source>
        <strain evidence="1">F1F22</strain>
    </source>
</reference>
<reference evidence="1" key="1">
    <citation type="submission" date="2021-04" db="EMBL/GenBank/DDBJ databases">
        <authorList>
            <person name="Postec A."/>
        </authorList>
    </citation>
    <scope>NUCLEOTIDE SEQUENCE</scope>
    <source>
        <strain evidence="1">F1F22</strain>
    </source>
</reference>
<keyword evidence="2" id="KW-1185">Reference proteome</keyword>
<dbReference type="AlphaFoldDB" id="A0AAX3BBJ5"/>